<dbReference type="PANTHER" id="PTHR47115:SF1">
    <property type="entry name" value="COILED-COIL DOMAIN-CONTAINING PROTEIN 183"/>
    <property type="match status" value="1"/>
</dbReference>
<dbReference type="AlphaFoldDB" id="A0A663N6L0"/>
<keyword evidence="2" id="KW-1185">Reference proteome</keyword>
<organism evidence="1 2">
    <name type="scientific">Athene cunicularia</name>
    <name type="common">Burrowing owl</name>
    <name type="synonym">Speotyto cunicularia</name>
    <dbReference type="NCBI Taxonomy" id="194338"/>
    <lineage>
        <taxon>Eukaryota</taxon>
        <taxon>Metazoa</taxon>
        <taxon>Chordata</taxon>
        <taxon>Craniata</taxon>
        <taxon>Vertebrata</taxon>
        <taxon>Euteleostomi</taxon>
        <taxon>Archelosauria</taxon>
        <taxon>Archosauria</taxon>
        <taxon>Dinosauria</taxon>
        <taxon>Saurischia</taxon>
        <taxon>Theropoda</taxon>
        <taxon>Coelurosauria</taxon>
        <taxon>Aves</taxon>
        <taxon>Neognathae</taxon>
        <taxon>Neoaves</taxon>
        <taxon>Telluraves</taxon>
        <taxon>Strigiformes</taxon>
        <taxon>Strigidae</taxon>
        <taxon>Athene</taxon>
    </lineage>
</organism>
<reference evidence="1" key="2">
    <citation type="submission" date="2025-09" db="UniProtKB">
        <authorList>
            <consortium name="Ensembl"/>
        </authorList>
    </citation>
    <scope>IDENTIFICATION</scope>
</reference>
<reference evidence="1" key="1">
    <citation type="submission" date="2025-08" db="UniProtKB">
        <authorList>
            <consortium name="Ensembl"/>
        </authorList>
    </citation>
    <scope>IDENTIFICATION</scope>
</reference>
<dbReference type="Proteomes" id="UP000472269">
    <property type="component" value="Unplaced"/>
</dbReference>
<sequence>MSMQVTQEKLRAEIHARVNTCNLLLDQVPRAPSWGGSTRGGLGTWRHPVSPLLSLPQAIRQLENSIEKMLLKVQAAQKVTALYVEVRDALRKELDQLPMHLDLLCGTAERYHRQLEDAELVAADARRDAAVTKVRWPGAPWGPFPRSRAHRRHHAPRLGSLPATVTELRLPTAPSCLPSSSWVPLFGQSALGLGTACPKRQPR</sequence>
<evidence type="ECO:0000313" key="2">
    <source>
        <dbReference type="Proteomes" id="UP000472269"/>
    </source>
</evidence>
<dbReference type="Ensembl" id="ENSACUT00000021438.1">
    <property type="protein sequence ID" value="ENSACUP00000020099.1"/>
    <property type="gene ID" value="ENSACUG00000013450.1"/>
</dbReference>
<evidence type="ECO:0000313" key="1">
    <source>
        <dbReference type="Ensembl" id="ENSACUP00000020099.1"/>
    </source>
</evidence>
<proteinExistence type="predicted"/>
<dbReference type="PANTHER" id="PTHR47115">
    <property type="entry name" value="COILED-COIL DOMAIN-CONTAINING PROTEIN 183"/>
    <property type="match status" value="1"/>
</dbReference>
<protein>
    <submittedName>
        <fullName evidence="1">Uncharacterized protein</fullName>
    </submittedName>
</protein>
<accession>A0A663N6L0</accession>
<dbReference type="InterPro" id="IPR043247">
    <property type="entry name" value="CCDC183"/>
</dbReference>
<name>A0A663N6L0_ATHCN</name>